<evidence type="ECO:0000259" key="16">
    <source>
        <dbReference type="PROSITE" id="PS51084"/>
    </source>
</evidence>
<dbReference type="PANTHER" id="PTHR23088">
    <property type="entry name" value="NITRILASE-RELATED"/>
    <property type="match status" value="1"/>
</dbReference>
<dbReference type="Pfam" id="PF01230">
    <property type="entry name" value="HIT"/>
    <property type="match status" value="1"/>
</dbReference>
<dbReference type="AlphaFoldDB" id="A0A6J2YKY3"/>
<sequence length="467" mass="52825">MLSFTFLLRNRQNRVIPVVLTSAFKMSSKCVVAVCQFTATHDKEKNFSIAKSLIDESVKKQAKMVFLPEASDYISRNKSEFRELSEPINGFLISQYKDLAKVNNIWLSIGGFHEKIDEKTIYNSHIIINDLGNIAAIYRKIHLFDVSIPDKNIHLRESDSNAGGSQIVAPIQSPIGCLGLQICYDLRFPEHSTLLRKLGAEILTFPSAFTSGTGKVHWEVLLRARAIENQCYVIAAAQYGAHNDKRTSYGHSMIVDPWGQILSECPKYTEGVNTDQSVAVATIDLDLVKKVRTEMPVFSHRRNDIYSLNLINTGEEIDDEKNYTFADKIVPGKTVFYVSKYCYAFTNIRCVVPGQVLVSTLRLAKRLQDLSKEEIADLFETAIKVSKIIETVHNAHSTTLCVQDGPYAGQTVAQVHTHVLPRKKGDFANNDDVYLHLARHDNKNNKDPFRSLEERIEEAALLRKYFY</sequence>
<dbReference type="SUPFAM" id="SSF56317">
    <property type="entry name" value="Carbon-nitrogen hydrolase"/>
    <property type="match status" value="1"/>
</dbReference>
<feature type="binding site" evidence="12">
    <location>
        <position position="347"/>
    </location>
    <ligand>
        <name>substrate</name>
    </ligand>
</feature>
<evidence type="ECO:0000256" key="10">
    <source>
        <dbReference type="ARBA" id="ARBA00069577"/>
    </source>
</evidence>
<dbReference type="InterPro" id="IPR003010">
    <property type="entry name" value="C-N_Hydrolase"/>
</dbReference>
<evidence type="ECO:0000256" key="4">
    <source>
        <dbReference type="ARBA" id="ARBA00022741"/>
    </source>
</evidence>
<reference evidence="18" key="1">
    <citation type="submission" date="2025-08" db="UniProtKB">
        <authorList>
            <consortium name="RefSeq"/>
        </authorList>
    </citation>
    <scope>IDENTIFICATION</scope>
    <source>
        <tissue evidence="18">Gonads</tissue>
    </source>
</reference>
<dbReference type="SUPFAM" id="SSF54197">
    <property type="entry name" value="HIT-like"/>
    <property type="match status" value="1"/>
</dbReference>
<dbReference type="PANTHER" id="PTHR23088:SF27">
    <property type="entry name" value="DEAMINATED GLUTATHIONE AMIDASE"/>
    <property type="match status" value="1"/>
</dbReference>
<feature type="binding site" evidence="12">
    <location>
        <position position="418"/>
    </location>
    <ligand>
        <name>substrate</name>
    </ligand>
</feature>
<dbReference type="GO" id="GO:0016811">
    <property type="term" value="F:hydrolase activity, acting on carbon-nitrogen (but not peptide) bonds, in linear amides"/>
    <property type="evidence" value="ECO:0007669"/>
    <property type="project" value="InterPro"/>
</dbReference>
<keyword evidence="4" id="KW-0547">Nucleotide-binding</keyword>
<dbReference type="InterPro" id="IPR011146">
    <property type="entry name" value="HIT-like"/>
</dbReference>
<dbReference type="RefSeq" id="XP_030763804.1">
    <property type="nucleotide sequence ID" value="XM_030907944.1"/>
</dbReference>
<dbReference type="Pfam" id="PF00795">
    <property type="entry name" value="CN_hydrolase"/>
    <property type="match status" value="1"/>
</dbReference>
<evidence type="ECO:0000313" key="18">
    <source>
        <dbReference type="RefSeq" id="XP_030763804.1"/>
    </source>
</evidence>
<feature type="active site" description="Tele-AMP-histidine intermediate" evidence="11">
    <location>
        <position position="416"/>
    </location>
</feature>
<dbReference type="FunCoup" id="A0A6J2YKY3">
    <property type="interactions" value="642"/>
</dbReference>
<dbReference type="FunFam" id="3.60.110.10:FF:000005">
    <property type="entry name" value="nitrilase homolog 1 isoform X1"/>
    <property type="match status" value="1"/>
</dbReference>
<dbReference type="PROSITE" id="PS50263">
    <property type="entry name" value="CN_HYDROLASE"/>
    <property type="match status" value="1"/>
</dbReference>
<feature type="binding site" evidence="12">
    <location>
        <begin position="409"/>
        <end position="412"/>
    </location>
    <ligand>
        <name>substrate</name>
    </ligand>
</feature>
<dbReference type="CDD" id="cd07572">
    <property type="entry name" value="nit"/>
    <property type="match status" value="1"/>
</dbReference>
<dbReference type="InParanoid" id="A0A6J2YKY3"/>
<comment type="catalytic activity">
    <reaction evidence="7">
        <text>P(1),P(3)-bis(5'-adenosyl) triphosphate + H2O = AMP + ADP + 2 H(+)</text>
        <dbReference type="Rhea" id="RHEA:13893"/>
        <dbReference type="ChEBI" id="CHEBI:15377"/>
        <dbReference type="ChEBI" id="CHEBI:15378"/>
        <dbReference type="ChEBI" id="CHEBI:58529"/>
        <dbReference type="ChEBI" id="CHEBI:456215"/>
        <dbReference type="ChEBI" id="CHEBI:456216"/>
        <dbReference type="EC" id="3.6.1.29"/>
    </reaction>
</comment>
<evidence type="ECO:0000256" key="11">
    <source>
        <dbReference type="PIRSR" id="PIRSR639383-1"/>
    </source>
</evidence>
<comment type="similarity">
    <text evidence="9">In the N-terminal section; belongs to the UPF0012 family.</text>
</comment>
<evidence type="ECO:0000256" key="8">
    <source>
        <dbReference type="ARBA" id="ARBA00057461"/>
    </source>
</evidence>
<feature type="domain" description="CN hydrolase" evidence="15">
    <location>
        <begin position="30"/>
        <end position="285"/>
    </location>
</feature>
<dbReference type="Gene3D" id="3.60.110.10">
    <property type="entry name" value="Carbon-nitrogen hydrolase"/>
    <property type="match status" value="1"/>
</dbReference>
<organism evidence="17 18">
    <name type="scientific">Sitophilus oryzae</name>
    <name type="common">Rice weevil</name>
    <name type="synonym">Curculio oryzae</name>
    <dbReference type="NCBI Taxonomy" id="7048"/>
    <lineage>
        <taxon>Eukaryota</taxon>
        <taxon>Metazoa</taxon>
        <taxon>Ecdysozoa</taxon>
        <taxon>Arthropoda</taxon>
        <taxon>Hexapoda</taxon>
        <taxon>Insecta</taxon>
        <taxon>Pterygota</taxon>
        <taxon>Neoptera</taxon>
        <taxon>Endopterygota</taxon>
        <taxon>Coleoptera</taxon>
        <taxon>Polyphaga</taxon>
        <taxon>Cucujiformia</taxon>
        <taxon>Curculionidae</taxon>
        <taxon>Dryophthorinae</taxon>
        <taxon>Sitophilus</taxon>
    </lineage>
</organism>
<comment type="subunit">
    <text evidence="2">Homotetramer.</text>
</comment>
<gene>
    <name evidence="18" type="primary">LOC115888274</name>
</gene>
<accession>A0A6J2YKY3</accession>
<evidence type="ECO:0000256" key="5">
    <source>
        <dbReference type="ARBA" id="ARBA00022801"/>
    </source>
</evidence>
<evidence type="ECO:0000256" key="3">
    <source>
        <dbReference type="ARBA" id="ARBA00012377"/>
    </source>
</evidence>
<keyword evidence="5" id="KW-0378">Hydrolase</keyword>
<comment type="caution">
    <text evidence="14">Lacks conserved residue(s) required for the propagation of feature annotation.</text>
</comment>
<evidence type="ECO:0000256" key="12">
    <source>
        <dbReference type="PIRSR" id="PIRSR639383-2"/>
    </source>
</evidence>
<evidence type="ECO:0000256" key="7">
    <source>
        <dbReference type="ARBA" id="ARBA00047780"/>
    </source>
</evidence>
<dbReference type="Gene3D" id="3.30.428.10">
    <property type="entry name" value="HIT-like"/>
    <property type="match status" value="1"/>
</dbReference>
<dbReference type="GO" id="GO:0047710">
    <property type="term" value="F:bis(5'-adenosyl)-triphosphatase activity"/>
    <property type="evidence" value="ECO:0007669"/>
    <property type="project" value="UniProtKB-EC"/>
</dbReference>
<dbReference type="GO" id="GO:0000166">
    <property type="term" value="F:nucleotide binding"/>
    <property type="evidence" value="ECO:0007669"/>
    <property type="project" value="UniProtKB-KW"/>
</dbReference>
<keyword evidence="6" id="KW-0511">Multifunctional enzyme</keyword>
<dbReference type="PROSITE" id="PS01227">
    <property type="entry name" value="UPF0012"/>
    <property type="match status" value="1"/>
</dbReference>
<evidence type="ECO:0000256" key="9">
    <source>
        <dbReference type="ARBA" id="ARBA00061127"/>
    </source>
</evidence>
<dbReference type="OrthoDB" id="680339at2759"/>
<comment type="cofactor">
    <cofactor evidence="1">
        <name>Mn(2+)</name>
        <dbReference type="ChEBI" id="CHEBI:29035"/>
    </cofactor>
</comment>
<evidence type="ECO:0000256" key="6">
    <source>
        <dbReference type="ARBA" id="ARBA00023268"/>
    </source>
</evidence>
<comment type="function">
    <text evidence="8">Cleaves A-5'-PPP-5'A to yield AMP and ADP.</text>
</comment>
<evidence type="ECO:0000256" key="2">
    <source>
        <dbReference type="ARBA" id="ARBA00011881"/>
    </source>
</evidence>
<name>A0A6J2YKY3_SITOR</name>
<evidence type="ECO:0000256" key="13">
    <source>
        <dbReference type="PIRSR" id="PIRSR639383-3"/>
    </source>
</evidence>
<evidence type="ECO:0000313" key="17">
    <source>
        <dbReference type="Proteomes" id="UP000504635"/>
    </source>
</evidence>
<dbReference type="KEGG" id="soy:115888274"/>
<dbReference type="GO" id="GO:0006139">
    <property type="term" value="P:nucleobase-containing compound metabolic process"/>
    <property type="evidence" value="ECO:0007669"/>
    <property type="project" value="TreeGrafter"/>
</dbReference>
<feature type="binding site" evidence="12">
    <location>
        <position position="403"/>
    </location>
    <ligand>
        <name>substrate</name>
    </ligand>
</feature>
<dbReference type="InterPro" id="IPR001110">
    <property type="entry name" value="UPF0012_CS"/>
</dbReference>
<feature type="domain" description="HIT" evidence="16">
    <location>
        <begin position="321"/>
        <end position="429"/>
    </location>
</feature>
<proteinExistence type="inferred from homology"/>
<dbReference type="PROSITE" id="PS51084">
    <property type="entry name" value="HIT_2"/>
    <property type="match status" value="1"/>
</dbReference>
<protein>
    <recommendedName>
        <fullName evidence="10">Nitrilase and fragile histidine triad fusion protein NitFhit</fullName>
        <ecNumber evidence="3">3.6.1.29</ecNumber>
    </recommendedName>
</protein>
<evidence type="ECO:0000256" key="14">
    <source>
        <dbReference type="PROSITE-ProRule" id="PRU00464"/>
    </source>
</evidence>
<keyword evidence="17" id="KW-1185">Reference proteome</keyword>
<dbReference type="InterPro" id="IPR045254">
    <property type="entry name" value="Nit1/2_C-N_Hydrolase"/>
</dbReference>
<evidence type="ECO:0000256" key="1">
    <source>
        <dbReference type="ARBA" id="ARBA00001936"/>
    </source>
</evidence>
<feature type="site" description="Important for induction of apoptosis" evidence="13">
    <location>
        <position position="434"/>
    </location>
</feature>
<dbReference type="CDD" id="cd01275">
    <property type="entry name" value="FHIT"/>
    <property type="match status" value="1"/>
</dbReference>
<dbReference type="GeneID" id="115888274"/>
<dbReference type="InterPro" id="IPR039383">
    <property type="entry name" value="FHIT"/>
</dbReference>
<dbReference type="InterPro" id="IPR036526">
    <property type="entry name" value="C-N_Hydrolase_sf"/>
</dbReference>
<dbReference type="InterPro" id="IPR036265">
    <property type="entry name" value="HIT-like_sf"/>
</dbReference>
<dbReference type="EC" id="3.6.1.29" evidence="3"/>
<dbReference type="FunFam" id="3.30.428.10:FF:000011">
    <property type="entry name" value="Fragile histidine triad"/>
    <property type="match status" value="1"/>
</dbReference>
<dbReference type="PROSITE" id="PS00892">
    <property type="entry name" value="HIT_1"/>
    <property type="match status" value="1"/>
</dbReference>
<evidence type="ECO:0000259" key="15">
    <source>
        <dbReference type="PROSITE" id="PS50263"/>
    </source>
</evidence>
<dbReference type="InterPro" id="IPR019808">
    <property type="entry name" value="Histidine_triad_CS"/>
</dbReference>
<dbReference type="Proteomes" id="UP000504635">
    <property type="component" value="Unplaced"/>
</dbReference>